<dbReference type="AlphaFoldDB" id="Q14UW4"/>
<dbReference type="InterPro" id="IPR001827">
    <property type="entry name" value="Homeobox_Antennapedia_CS"/>
</dbReference>
<dbReference type="InterPro" id="IPR050296">
    <property type="entry name" value="Antp_homeobox"/>
</dbReference>
<dbReference type="Gene3D" id="1.10.10.60">
    <property type="entry name" value="Homeodomain-like"/>
    <property type="match status" value="1"/>
</dbReference>
<evidence type="ECO:0000313" key="11">
    <source>
        <dbReference type="EMBL" id="BAE96994.1"/>
    </source>
</evidence>
<evidence type="ECO:0000256" key="3">
    <source>
        <dbReference type="ARBA" id="ARBA00022473"/>
    </source>
</evidence>
<feature type="region of interest" description="Disordered" evidence="9">
    <location>
        <begin position="313"/>
        <end position="336"/>
    </location>
</feature>
<comment type="subcellular location">
    <subcellularLocation>
        <location evidence="1 7 8">Nucleus</location>
    </subcellularLocation>
</comment>
<keyword evidence="5 7" id="KW-0371">Homeobox</keyword>
<dbReference type="GO" id="GO:0000122">
    <property type="term" value="P:negative regulation of transcription by RNA polymerase II"/>
    <property type="evidence" value="ECO:0007669"/>
    <property type="project" value="TreeGrafter"/>
</dbReference>
<dbReference type="InterPro" id="IPR017970">
    <property type="entry name" value="Homeobox_CS"/>
</dbReference>
<accession>Q14UW4</accession>
<dbReference type="InterPro" id="IPR020479">
    <property type="entry name" value="HD_metazoa"/>
</dbReference>
<feature type="compositionally biased region" description="Polar residues" evidence="9">
    <location>
        <begin position="152"/>
        <end position="177"/>
    </location>
</feature>
<dbReference type="PRINTS" id="PR00024">
    <property type="entry name" value="HOMEOBOX"/>
</dbReference>
<dbReference type="PROSITE" id="PS50071">
    <property type="entry name" value="HOMEOBOX_2"/>
    <property type="match status" value="1"/>
</dbReference>
<protein>
    <submittedName>
        <fullName evidence="11">Ultrabithorax</fullName>
    </submittedName>
</protein>
<dbReference type="PROSITE" id="PS00032">
    <property type="entry name" value="ANTENNAPEDIA"/>
    <property type="match status" value="1"/>
</dbReference>
<keyword evidence="6 7" id="KW-0539">Nucleus</keyword>
<keyword evidence="4 7" id="KW-0238">DNA-binding</keyword>
<dbReference type="GO" id="GO:0000978">
    <property type="term" value="F:RNA polymerase II cis-regulatory region sequence-specific DNA binding"/>
    <property type="evidence" value="ECO:0007669"/>
    <property type="project" value="TreeGrafter"/>
</dbReference>
<dbReference type="SUPFAM" id="SSF46689">
    <property type="entry name" value="Homeodomain-like"/>
    <property type="match status" value="1"/>
</dbReference>
<reference evidence="11" key="1">
    <citation type="submission" date="2004-03" db="EMBL/GenBank/DDBJ databases">
        <title>Divergent translational control of Ubx-Antp fusion transcripts during crustacean evolution.</title>
        <authorList>
            <person name="Shiga Y."/>
            <person name="Sagawa K."/>
            <person name="Takai R."/>
            <person name="Yamagata H."/>
            <person name="Hayashi S."/>
        </authorList>
    </citation>
    <scope>NUCLEOTIDE SEQUENCE</scope>
</reference>
<proteinExistence type="evidence at transcript level"/>
<evidence type="ECO:0000256" key="4">
    <source>
        <dbReference type="ARBA" id="ARBA00023125"/>
    </source>
</evidence>
<name>Q14UW4_9CRUS</name>
<dbReference type="CDD" id="cd00086">
    <property type="entry name" value="homeodomain"/>
    <property type="match status" value="1"/>
</dbReference>
<dbReference type="PROSITE" id="PS00027">
    <property type="entry name" value="HOMEOBOX_1"/>
    <property type="match status" value="1"/>
</dbReference>
<dbReference type="Pfam" id="PF00046">
    <property type="entry name" value="Homeodomain"/>
    <property type="match status" value="1"/>
</dbReference>
<dbReference type="PANTHER" id="PTHR45659">
    <property type="entry name" value="HOMEOBOX PROTEIN HOX"/>
    <property type="match status" value="1"/>
</dbReference>
<dbReference type="GO" id="GO:0009952">
    <property type="term" value="P:anterior/posterior pattern specification"/>
    <property type="evidence" value="ECO:0007669"/>
    <property type="project" value="TreeGrafter"/>
</dbReference>
<dbReference type="FunFam" id="1.10.10.60:FF:000193">
    <property type="entry name" value="Ultrabithorax, isoform C"/>
    <property type="match status" value="1"/>
</dbReference>
<dbReference type="PANTHER" id="PTHR45659:SF4">
    <property type="entry name" value="HOMEOBOX PROTEIN ABDOMINAL-A"/>
    <property type="match status" value="1"/>
</dbReference>
<evidence type="ECO:0000259" key="10">
    <source>
        <dbReference type="PROSITE" id="PS50071"/>
    </source>
</evidence>
<evidence type="ECO:0000256" key="8">
    <source>
        <dbReference type="RuleBase" id="RU000682"/>
    </source>
</evidence>
<evidence type="ECO:0000256" key="1">
    <source>
        <dbReference type="ARBA" id="ARBA00004123"/>
    </source>
</evidence>
<comment type="similarity">
    <text evidence="2">Belongs to the Antp homeobox family.</text>
</comment>
<keyword evidence="3" id="KW-0217">Developmental protein</keyword>
<dbReference type="EMBL" id="AB170026">
    <property type="protein sequence ID" value="BAE96994.1"/>
    <property type="molecule type" value="mRNA"/>
</dbReference>
<feature type="compositionally biased region" description="Low complexity" evidence="9">
    <location>
        <begin position="322"/>
        <end position="336"/>
    </location>
</feature>
<dbReference type="GO" id="GO:0005634">
    <property type="term" value="C:nucleus"/>
    <property type="evidence" value="ECO:0007669"/>
    <property type="project" value="UniProtKB-SubCell"/>
</dbReference>
<feature type="compositionally biased region" description="Low complexity" evidence="9">
    <location>
        <begin position="190"/>
        <end position="229"/>
    </location>
</feature>
<sequence>MMNSYFEQSGFYGGHGQTGAEQAYRFPLGLGVNPYGPPSGGVARQVESYDQATAAAAAAAAAASCKLYEQQYKLDCTKTDQNAYGSTGIVKADNNSISSWAAAAVAAAAVDRSTNGHHVSHNNINNRGVGVGGGYPVSNSVPETAVVAPRSNGASSVGPNNNPWSPCSINTGSNVPSMPQHGGNAGVVPQHTQHTQLQQQQQQQQQQHHSSSGQHAVSQQSSPQSQSSSHTFYPWMAIAGANGLRRRGRQTYTRYQTLELEKEFHTNHYLTRRRRIEMAHSLCLTERQIKIWFQNRRMKLKKEIQAIKELNEQEKATLKGGSSSSSTSSTTPNGLD</sequence>
<evidence type="ECO:0000256" key="2">
    <source>
        <dbReference type="ARBA" id="ARBA00009107"/>
    </source>
</evidence>
<dbReference type="InterPro" id="IPR009057">
    <property type="entry name" value="Homeodomain-like_sf"/>
</dbReference>
<evidence type="ECO:0000256" key="6">
    <source>
        <dbReference type="ARBA" id="ARBA00023242"/>
    </source>
</evidence>
<feature type="DNA-binding region" description="Homeobox" evidence="7">
    <location>
        <begin position="245"/>
        <end position="304"/>
    </location>
</feature>
<evidence type="ECO:0000256" key="9">
    <source>
        <dbReference type="SAM" id="MobiDB-lite"/>
    </source>
</evidence>
<gene>
    <name evidence="11" type="primary">Ubx</name>
</gene>
<feature type="domain" description="Homeobox" evidence="10">
    <location>
        <begin position="243"/>
        <end position="303"/>
    </location>
</feature>
<dbReference type="GO" id="GO:0000981">
    <property type="term" value="F:DNA-binding transcription factor activity, RNA polymerase II-specific"/>
    <property type="evidence" value="ECO:0007669"/>
    <property type="project" value="InterPro"/>
</dbReference>
<dbReference type="InterPro" id="IPR001356">
    <property type="entry name" value="HD"/>
</dbReference>
<feature type="region of interest" description="Disordered" evidence="9">
    <location>
        <begin position="149"/>
        <end position="229"/>
    </location>
</feature>
<organism evidence="11">
    <name type="scientific">Moina macrocopa</name>
    <dbReference type="NCBI Taxonomy" id="150844"/>
    <lineage>
        <taxon>Eukaryota</taxon>
        <taxon>Metazoa</taxon>
        <taxon>Ecdysozoa</taxon>
        <taxon>Arthropoda</taxon>
        <taxon>Crustacea</taxon>
        <taxon>Branchiopoda</taxon>
        <taxon>Diplostraca</taxon>
        <taxon>Cladocera</taxon>
        <taxon>Anomopoda</taxon>
        <taxon>Moinidae</taxon>
        <taxon>Moina</taxon>
    </lineage>
</organism>
<dbReference type="SMART" id="SM00389">
    <property type="entry name" value="HOX"/>
    <property type="match status" value="1"/>
</dbReference>
<evidence type="ECO:0000256" key="5">
    <source>
        <dbReference type="ARBA" id="ARBA00023155"/>
    </source>
</evidence>
<evidence type="ECO:0000256" key="7">
    <source>
        <dbReference type="PROSITE-ProRule" id="PRU00108"/>
    </source>
</evidence>